<reference evidence="3" key="1">
    <citation type="submission" date="2024-06" db="EMBL/GenBank/DDBJ databases">
        <title>Draft Genome Sequences of Epichloe bromicola Strains Isolated from Elymus ciliaris.</title>
        <authorList>
            <consortium name="Epichloe bromicola genome sequencing consortium"/>
            <person name="Miura A."/>
            <person name="Imano S."/>
            <person name="Ashida A."/>
            <person name="Sato I."/>
            <person name="Chiba S."/>
            <person name="Tanaka A."/>
            <person name="Camagna M."/>
            <person name="Takemoto D."/>
        </authorList>
    </citation>
    <scope>NUCLEOTIDE SEQUENCE [LARGE SCALE GENOMIC DNA]</scope>
    <source>
        <strain evidence="3">DP</strain>
    </source>
</reference>
<sequence length="680" mass="73786">MSPSEPFRARPRRLRQSPAPKTPEPTSEGQAQQPPSPRRLRFRLRRLTASQLNAPTSHFLASVAAADVPVPSIEEPQIYDDQDMLSIAYPALPQLGPFDDILLTEESSRDRTFSPPKTPGPGLAPSLSPKQFPDWSIDGTLSSLESSPEYESSRPSTARSTQTSSSLFSRYSMASDDLSQCASPESERNERFGRFLAPGDADYKANKPPARPARCAQSRRAPWTKPMSQHLWSTYMTYLQDPKVTPFRVGKSGIPPSGVCMRVAREAKRSWKGSRPQAKPAGNKSGSSTPTPTPTLTPESAGPYIEWPHTCAATRGHLRELCKAHSASTARHIQYLSHSPTPFGKTTAHRFWTRRSVPARSPSVFSASDMAMSLTVSTAESMQIQGPLAQLTSSQPEPAAAAPSPPLPSPAEPPAFTFGGDLSQQSRPPRLGSPFMARSYGPSSSAGVGGGSLGESSEVQRQSRTVGTRRGLGSPVRLDQSRCSTQKRRSRQSSVPEPRRTKRPSLGSDFWIDPSVNEEAECASPPLAEFSSTDSSLRDNLFVPRTNLQELFESSNPTPDPTGSARFPTTTTTTTTALPSSQTVPARLGSPFAAAGTTARHSFPNRRHSRVSSLDIGAIFRPFATVHQPGGEEANNHVGTAPTSSTPTKTPLVNRLAYIDERLKDFRRRGKNGRRSKSPL</sequence>
<protein>
    <submittedName>
        <fullName evidence="2">Uncharacterized protein</fullName>
    </submittedName>
</protein>
<accession>A0ABQ0CRL0</accession>
<gene>
    <name evidence="2" type="primary">g4377</name>
    <name evidence="2" type="ORF">EsDP_00004377</name>
</gene>
<dbReference type="Proteomes" id="UP001562357">
    <property type="component" value="Unassembled WGS sequence"/>
</dbReference>
<keyword evidence="3" id="KW-1185">Reference proteome</keyword>
<dbReference type="EMBL" id="BAAFGZ010000167">
    <property type="protein sequence ID" value="GAB0136060.1"/>
    <property type="molecule type" value="Genomic_DNA"/>
</dbReference>
<evidence type="ECO:0000313" key="2">
    <source>
        <dbReference type="EMBL" id="GAB0136060.1"/>
    </source>
</evidence>
<feature type="compositionally biased region" description="Polar residues" evidence="1">
    <location>
        <begin position="24"/>
        <end position="33"/>
    </location>
</feature>
<feature type="compositionally biased region" description="Pro residues" evidence="1">
    <location>
        <begin position="403"/>
        <end position="413"/>
    </location>
</feature>
<comment type="caution">
    <text evidence="2">The sequence shown here is derived from an EMBL/GenBank/DDBJ whole genome shotgun (WGS) entry which is preliminary data.</text>
</comment>
<feature type="compositionally biased region" description="Polar residues" evidence="1">
    <location>
        <begin position="157"/>
        <end position="166"/>
    </location>
</feature>
<feature type="region of interest" description="Disordered" evidence="1">
    <location>
        <begin position="1"/>
        <end position="39"/>
    </location>
</feature>
<feature type="region of interest" description="Disordered" evidence="1">
    <location>
        <begin position="551"/>
        <end position="588"/>
    </location>
</feature>
<feature type="region of interest" description="Disordered" evidence="1">
    <location>
        <begin position="628"/>
        <end position="652"/>
    </location>
</feature>
<feature type="compositionally biased region" description="Low complexity" evidence="1">
    <location>
        <begin position="141"/>
        <end position="156"/>
    </location>
</feature>
<feature type="region of interest" description="Disordered" evidence="1">
    <location>
        <begin position="100"/>
        <end position="166"/>
    </location>
</feature>
<proteinExistence type="predicted"/>
<feature type="compositionally biased region" description="Low complexity" evidence="1">
    <location>
        <begin position="640"/>
        <end position="651"/>
    </location>
</feature>
<name>A0ABQ0CRL0_9HYPO</name>
<feature type="region of interest" description="Disordered" evidence="1">
    <location>
        <begin position="266"/>
        <end position="302"/>
    </location>
</feature>
<feature type="region of interest" description="Disordered" evidence="1">
    <location>
        <begin position="390"/>
        <end position="513"/>
    </location>
</feature>
<evidence type="ECO:0000313" key="3">
    <source>
        <dbReference type="Proteomes" id="UP001562357"/>
    </source>
</evidence>
<evidence type="ECO:0000256" key="1">
    <source>
        <dbReference type="SAM" id="MobiDB-lite"/>
    </source>
</evidence>
<feature type="region of interest" description="Disordered" evidence="1">
    <location>
        <begin position="178"/>
        <end position="222"/>
    </location>
</feature>
<organism evidence="2 3">
    <name type="scientific">Epichloe bromicola</name>
    <dbReference type="NCBI Taxonomy" id="79588"/>
    <lineage>
        <taxon>Eukaryota</taxon>
        <taxon>Fungi</taxon>
        <taxon>Dikarya</taxon>
        <taxon>Ascomycota</taxon>
        <taxon>Pezizomycotina</taxon>
        <taxon>Sordariomycetes</taxon>
        <taxon>Hypocreomycetidae</taxon>
        <taxon>Hypocreales</taxon>
        <taxon>Clavicipitaceae</taxon>
        <taxon>Epichloe</taxon>
    </lineage>
</organism>